<feature type="non-terminal residue" evidence="1">
    <location>
        <position position="68"/>
    </location>
</feature>
<name>X0V1P2_9ZZZZ</name>
<dbReference type="EMBL" id="BARS01020367">
    <property type="protein sequence ID" value="GAG06443.1"/>
    <property type="molecule type" value="Genomic_DNA"/>
</dbReference>
<protein>
    <submittedName>
        <fullName evidence="1">Uncharacterized protein</fullName>
    </submittedName>
</protein>
<dbReference type="AlphaFoldDB" id="X0V1P2"/>
<sequence>MNFTNGDILLLSTKDGGDINIESGLIEMTAGFETAVYLSLFGGNIEDDGTEATKSKTWWGNLLETDNP</sequence>
<comment type="caution">
    <text evidence="1">The sequence shown here is derived from an EMBL/GenBank/DDBJ whole genome shotgun (WGS) entry which is preliminary data.</text>
</comment>
<proteinExistence type="predicted"/>
<reference evidence="1" key="1">
    <citation type="journal article" date="2014" name="Front. Microbiol.">
        <title>High frequency of phylogenetically diverse reductive dehalogenase-homologous genes in deep subseafloor sedimentary metagenomes.</title>
        <authorList>
            <person name="Kawai M."/>
            <person name="Futagami T."/>
            <person name="Toyoda A."/>
            <person name="Takaki Y."/>
            <person name="Nishi S."/>
            <person name="Hori S."/>
            <person name="Arai W."/>
            <person name="Tsubouchi T."/>
            <person name="Morono Y."/>
            <person name="Uchiyama I."/>
            <person name="Ito T."/>
            <person name="Fujiyama A."/>
            <person name="Inagaki F."/>
            <person name="Takami H."/>
        </authorList>
    </citation>
    <scope>NUCLEOTIDE SEQUENCE</scope>
    <source>
        <strain evidence="1">Expedition CK06-06</strain>
    </source>
</reference>
<organism evidence="1">
    <name type="scientific">marine sediment metagenome</name>
    <dbReference type="NCBI Taxonomy" id="412755"/>
    <lineage>
        <taxon>unclassified sequences</taxon>
        <taxon>metagenomes</taxon>
        <taxon>ecological metagenomes</taxon>
    </lineage>
</organism>
<accession>X0V1P2</accession>
<evidence type="ECO:0000313" key="1">
    <source>
        <dbReference type="EMBL" id="GAG06443.1"/>
    </source>
</evidence>
<gene>
    <name evidence="1" type="ORF">S01H1_32851</name>
</gene>